<dbReference type="EMBL" id="ML739719">
    <property type="protein sequence ID" value="KAE8348145.1"/>
    <property type="molecule type" value="Genomic_DNA"/>
</dbReference>
<keyword evidence="2" id="KW-1185">Reference proteome</keyword>
<evidence type="ECO:0000313" key="1">
    <source>
        <dbReference type="EMBL" id="KAE8348145.1"/>
    </source>
</evidence>
<dbReference type="Proteomes" id="UP000327118">
    <property type="component" value="Unassembled WGS sequence"/>
</dbReference>
<proteinExistence type="predicted"/>
<protein>
    <submittedName>
        <fullName evidence="1">Uncharacterized protein</fullName>
    </submittedName>
</protein>
<name>A0A5N6YRK8_9EURO</name>
<gene>
    <name evidence="1" type="ORF">BDV28DRAFT_144268</name>
</gene>
<accession>A0A5N6YRK8</accession>
<evidence type="ECO:0000313" key="2">
    <source>
        <dbReference type="Proteomes" id="UP000327118"/>
    </source>
</evidence>
<dbReference type="AlphaFoldDB" id="A0A5N6YRK8"/>
<organism evidence="1 2">
    <name type="scientific">Aspergillus coremiiformis</name>
    <dbReference type="NCBI Taxonomy" id="138285"/>
    <lineage>
        <taxon>Eukaryota</taxon>
        <taxon>Fungi</taxon>
        <taxon>Dikarya</taxon>
        <taxon>Ascomycota</taxon>
        <taxon>Pezizomycotina</taxon>
        <taxon>Eurotiomycetes</taxon>
        <taxon>Eurotiomycetidae</taxon>
        <taxon>Eurotiales</taxon>
        <taxon>Aspergillaceae</taxon>
        <taxon>Aspergillus</taxon>
        <taxon>Aspergillus subgen. Circumdati</taxon>
    </lineage>
</organism>
<sequence length="66" mass="7341">MRAPATQLDPRPCPWNFQFGIPTSHGRKGGMIPIQCHYADCTTETYIICITMEPQCPEQGLKGVCT</sequence>
<reference evidence="2" key="1">
    <citation type="submission" date="2019-04" db="EMBL/GenBank/DDBJ databases">
        <title>Friends and foes A comparative genomics studyof 23 Aspergillus species from section Flavi.</title>
        <authorList>
            <consortium name="DOE Joint Genome Institute"/>
            <person name="Kjaerbolling I."/>
            <person name="Vesth T."/>
            <person name="Frisvad J.C."/>
            <person name="Nybo J.L."/>
            <person name="Theobald S."/>
            <person name="Kildgaard S."/>
            <person name="Isbrandt T."/>
            <person name="Kuo A."/>
            <person name="Sato A."/>
            <person name="Lyhne E.K."/>
            <person name="Kogle M.E."/>
            <person name="Wiebenga A."/>
            <person name="Kun R.S."/>
            <person name="Lubbers R.J."/>
            <person name="Makela M.R."/>
            <person name="Barry K."/>
            <person name="Chovatia M."/>
            <person name="Clum A."/>
            <person name="Daum C."/>
            <person name="Haridas S."/>
            <person name="He G."/>
            <person name="LaButti K."/>
            <person name="Lipzen A."/>
            <person name="Mondo S."/>
            <person name="Riley R."/>
            <person name="Salamov A."/>
            <person name="Simmons B.A."/>
            <person name="Magnuson J.K."/>
            <person name="Henrissat B."/>
            <person name="Mortensen U.H."/>
            <person name="Larsen T.O."/>
            <person name="Devries R.P."/>
            <person name="Grigoriev I.V."/>
            <person name="Machida M."/>
            <person name="Baker S.E."/>
            <person name="Andersen M.R."/>
        </authorList>
    </citation>
    <scope>NUCLEOTIDE SEQUENCE [LARGE SCALE GENOMIC DNA]</scope>
    <source>
        <strain evidence="2">CBS 553.77</strain>
    </source>
</reference>